<feature type="compositionally biased region" description="Polar residues" evidence="6">
    <location>
        <begin position="10"/>
        <end position="19"/>
    </location>
</feature>
<evidence type="ECO:0000313" key="8">
    <source>
        <dbReference type="EMBL" id="GHD37931.1"/>
    </source>
</evidence>
<reference evidence="9" key="1">
    <citation type="journal article" date="2019" name="Int. J. Syst. Evol. Microbiol.">
        <title>The Global Catalogue of Microorganisms (GCM) 10K type strain sequencing project: providing services to taxonomists for standard genome sequencing and annotation.</title>
        <authorList>
            <consortium name="The Broad Institute Genomics Platform"/>
            <consortium name="The Broad Institute Genome Sequencing Center for Infectious Disease"/>
            <person name="Wu L."/>
            <person name="Ma J."/>
        </authorList>
    </citation>
    <scope>NUCLEOTIDE SEQUENCE [LARGE SCALE GENOMIC DNA]</scope>
    <source>
        <strain evidence="9">KCTC 42280</strain>
    </source>
</reference>
<keyword evidence="9" id="KW-1185">Reference proteome</keyword>
<name>A0ABQ3GVL4_9GAMM</name>
<keyword evidence="3" id="KW-0812">Transmembrane</keyword>
<dbReference type="PANTHER" id="PTHR34697">
    <property type="entry name" value="PHOSPHATIDYLGLYCEROL LYSYLTRANSFERASE"/>
    <property type="match status" value="1"/>
</dbReference>
<sequence>MGMAPFTGLEATTESVTDSNDLKDNHLKGKVLEAMNQDEVDGQHVETAVEADVIGPKWRYVTNTVTKYGQTYYNFTGLRHFKEKFNPDWEPRYIGIETGLRAGMKPIKGLTDTTLLISGGLSSLVRN</sequence>
<dbReference type="Pfam" id="PF09924">
    <property type="entry name" value="LPG_synthase_C"/>
    <property type="match status" value="1"/>
</dbReference>
<dbReference type="InterPro" id="IPR024320">
    <property type="entry name" value="LPG_synthase_C"/>
</dbReference>
<evidence type="ECO:0000256" key="2">
    <source>
        <dbReference type="ARBA" id="ARBA00022475"/>
    </source>
</evidence>
<keyword evidence="2" id="KW-1003">Cell membrane</keyword>
<comment type="subcellular location">
    <subcellularLocation>
        <location evidence="1">Cell membrane</location>
        <topology evidence="1">Multi-pass membrane protein</topology>
    </subcellularLocation>
</comment>
<proteinExistence type="predicted"/>
<evidence type="ECO:0000256" key="4">
    <source>
        <dbReference type="ARBA" id="ARBA00022989"/>
    </source>
</evidence>
<comment type="caution">
    <text evidence="8">The sequence shown here is derived from an EMBL/GenBank/DDBJ whole genome shotgun (WGS) entry which is preliminary data.</text>
</comment>
<evidence type="ECO:0000256" key="1">
    <source>
        <dbReference type="ARBA" id="ARBA00004651"/>
    </source>
</evidence>
<organism evidence="8 9">
    <name type="scientific">Psychrobacter glaciei</name>
    <dbReference type="NCBI Taxonomy" id="619771"/>
    <lineage>
        <taxon>Bacteria</taxon>
        <taxon>Pseudomonadati</taxon>
        <taxon>Pseudomonadota</taxon>
        <taxon>Gammaproteobacteria</taxon>
        <taxon>Moraxellales</taxon>
        <taxon>Moraxellaceae</taxon>
        <taxon>Psychrobacter</taxon>
    </lineage>
</organism>
<gene>
    <name evidence="8" type="ORF">GCM10016272_26640</name>
</gene>
<evidence type="ECO:0000259" key="7">
    <source>
        <dbReference type="Pfam" id="PF09924"/>
    </source>
</evidence>
<evidence type="ECO:0000256" key="6">
    <source>
        <dbReference type="SAM" id="MobiDB-lite"/>
    </source>
</evidence>
<evidence type="ECO:0000256" key="5">
    <source>
        <dbReference type="ARBA" id="ARBA00023136"/>
    </source>
</evidence>
<accession>A0ABQ3GVL4</accession>
<evidence type="ECO:0000313" key="9">
    <source>
        <dbReference type="Proteomes" id="UP000610203"/>
    </source>
</evidence>
<keyword evidence="4" id="KW-1133">Transmembrane helix</keyword>
<dbReference type="Proteomes" id="UP000610203">
    <property type="component" value="Unassembled WGS sequence"/>
</dbReference>
<feature type="domain" description="Phosphatidylglycerol lysyltransferase C-terminal" evidence="7">
    <location>
        <begin position="52"/>
        <end position="94"/>
    </location>
</feature>
<dbReference type="PANTHER" id="PTHR34697:SF2">
    <property type="entry name" value="PHOSPHATIDYLGLYCEROL LYSYLTRANSFERASE"/>
    <property type="match status" value="1"/>
</dbReference>
<feature type="region of interest" description="Disordered" evidence="6">
    <location>
        <begin position="1"/>
        <end position="22"/>
    </location>
</feature>
<keyword evidence="5" id="KW-0472">Membrane</keyword>
<dbReference type="InterPro" id="IPR051211">
    <property type="entry name" value="PG_lysyltransferase"/>
</dbReference>
<protein>
    <recommendedName>
        <fullName evidence="7">Phosphatidylglycerol lysyltransferase C-terminal domain-containing protein</fullName>
    </recommendedName>
</protein>
<evidence type="ECO:0000256" key="3">
    <source>
        <dbReference type="ARBA" id="ARBA00022692"/>
    </source>
</evidence>
<dbReference type="EMBL" id="BMZR01000009">
    <property type="protein sequence ID" value="GHD37931.1"/>
    <property type="molecule type" value="Genomic_DNA"/>
</dbReference>